<dbReference type="PANTHER" id="PTHR47326:SF1">
    <property type="entry name" value="HTH PSQ-TYPE DOMAIN-CONTAINING PROTEIN"/>
    <property type="match status" value="1"/>
</dbReference>
<proteinExistence type="predicted"/>
<dbReference type="GO" id="GO:0003676">
    <property type="term" value="F:nucleic acid binding"/>
    <property type="evidence" value="ECO:0007669"/>
    <property type="project" value="InterPro"/>
</dbReference>
<protein>
    <recommendedName>
        <fullName evidence="2">Transposable element Tc3 transposase</fullName>
    </recommendedName>
</protein>
<dbReference type="Gene3D" id="3.30.420.10">
    <property type="entry name" value="Ribonuclease H-like superfamily/Ribonuclease H"/>
    <property type="match status" value="1"/>
</dbReference>
<sequence>MALFFFTENTVNGSSYLEMLQTWLFPQLNNNSDDYIYQQDGAPPHWHLDVRGFLNETLPNRWIGRNGTNDLTLCSWPPRSPDLTPCDYFFWGCVKDAVYIPPLPSTLDELKNRITTAVESIIKDLLQEVWNEFDYRLDVIRVTK</sequence>
<gene>
    <name evidence="1" type="ORF">g.141552</name>
</gene>
<dbReference type="AlphaFoldDB" id="A0A2S2PXG6"/>
<evidence type="ECO:0008006" key="2">
    <source>
        <dbReference type="Google" id="ProtNLM"/>
    </source>
</evidence>
<reference evidence="1" key="1">
    <citation type="submission" date="2018-04" db="EMBL/GenBank/DDBJ databases">
        <title>Transcriptome assembly of Sipha flava.</title>
        <authorList>
            <person name="Scully E.D."/>
            <person name="Geib S.M."/>
            <person name="Palmer N.A."/>
            <person name="Koch K."/>
            <person name="Bradshaw J."/>
            <person name="Heng-Moss T."/>
            <person name="Sarath G."/>
        </authorList>
    </citation>
    <scope>NUCLEOTIDE SEQUENCE</scope>
</reference>
<dbReference type="PANTHER" id="PTHR47326">
    <property type="entry name" value="TRANSPOSABLE ELEMENT TC3 TRANSPOSASE-LIKE PROTEIN"/>
    <property type="match status" value="1"/>
</dbReference>
<dbReference type="EMBL" id="GGMS01000916">
    <property type="protein sequence ID" value="MBY70119.1"/>
    <property type="molecule type" value="Transcribed_RNA"/>
</dbReference>
<dbReference type="InterPro" id="IPR036397">
    <property type="entry name" value="RNaseH_sf"/>
</dbReference>
<dbReference type="OrthoDB" id="10024802at2759"/>
<accession>A0A2S2PXG6</accession>
<name>A0A2S2PXG6_9HEMI</name>
<organism evidence="1">
    <name type="scientific">Sipha flava</name>
    <name type="common">yellow sugarcane aphid</name>
    <dbReference type="NCBI Taxonomy" id="143950"/>
    <lineage>
        <taxon>Eukaryota</taxon>
        <taxon>Metazoa</taxon>
        <taxon>Ecdysozoa</taxon>
        <taxon>Arthropoda</taxon>
        <taxon>Hexapoda</taxon>
        <taxon>Insecta</taxon>
        <taxon>Pterygota</taxon>
        <taxon>Neoptera</taxon>
        <taxon>Paraneoptera</taxon>
        <taxon>Hemiptera</taxon>
        <taxon>Sternorrhyncha</taxon>
        <taxon>Aphidomorpha</taxon>
        <taxon>Aphidoidea</taxon>
        <taxon>Aphididae</taxon>
        <taxon>Sipha</taxon>
    </lineage>
</organism>
<evidence type="ECO:0000313" key="1">
    <source>
        <dbReference type="EMBL" id="MBY70119.1"/>
    </source>
</evidence>